<protein>
    <submittedName>
        <fullName evidence="3">Uncharacterized protein LOC117358076</fullName>
    </submittedName>
</protein>
<keyword evidence="1" id="KW-0732">Signal</keyword>
<dbReference type="GeneID" id="117358076"/>
<reference evidence="3" key="1">
    <citation type="submission" date="2025-08" db="UniProtKB">
        <authorList>
            <consortium name="RefSeq"/>
        </authorList>
    </citation>
    <scope>IDENTIFICATION</scope>
</reference>
<sequence>MMLLWIMSTGLELSLIVPISWAQSGGDLVDTGSGLMAEESLVKTEESNKQSSDLKHCSLTFFTPGPSVPCRATNEAPVSQENLAYLKELFQDTHRIIQNLHHTISSEAGQFSYQDAIVETITGIGEDNQEFYRNLHKVSDELYTEMEDSNPNISEEKKKLKKDFLMMEYLLKITSHLADQLDTSSQDLDMVLTQHTEKSMLLAYGSTVKS</sequence>
<evidence type="ECO:0000256" key="1">
    <source>
        <dbReference type="SAM" id="SignalP"/>
    </source>
</evidence>
<proteinExistence type="predicted"/>
<dbReference type="AlphaFoldDB" id="A0A6P8R923"/>
<name>A0A6P8R923_GEOSA</name>
<evidence type="ECO:0000313" key="2">
    <source>
        <dbReference type="Proteomes" id="UP000515159"/>
    </source>
</evidence>
<gene>
    <name evidence="3" type="primary">LOC117358076</name>
</gene>
<dbReference type="Proteomes" id="UP000515159">
    <property type="component" value="Chromosome 3"/>
</dbReference>
<dbReference type="KEGG" id="gsh:117358076"/>
<feature type="signal peptide" evidence="1">
    <location>
        <begin position="1"/>
        <end position="22"/>
    </location>
</feature>
<accession>A0A6P8R923</accession>
<feature type="chain" id="PRO_5028358076" evidence="1">
    <location>
        <begin position="23"/>
        <end position="210"/>
    </location>
</feature>
<evidence type="ECO:0000313" key="3">
    <source>
        <dbReference type="RefSeq" id="XP_033795421.1"/>
    </source>
</evidence>
<dbReference type="OrthoDB" id="9328070at2759"/>
<keyword evidence="2" id="KW-1185">Reference proteome</keyword>
<dbReference type="RefSeq" id="XP_033795421.1">
    <property type="nucleotide sequence ID" value="XM_033939530.1"/>
</dbReference>
<organism evidence="2 3">
    <name type="scientific">Geotrypetes seraphini</name>
    <name type="common">Gaboon caecilian</name>
    <name type="synonym">Caecilia seraphini</name>
    <dbReference type="NCBI Taxonomy" id="260995"/>
    <lineage>
        <taxon>Eukaryota</taxon>
        <taxon>Metazoa</taxon>
        <taxon>Chordata</taxon>
        <taxon>Craniata</taxon>
        <taxon>Vertebrata</taxon>
        <taxon>Euteleostomi</taxon>
        <taxon>Amphibia</taxon>
        <taxon>Gymnophiona</taxon>
        <taxon>Geotrypetes</taxon>
    </lineage>
</organism>
<dbReference type="InParanoid" id="A0A6P8R923"/>